<dbReference type="InParanoid" id="D8LTB5"/>
<keyword evidence="7" id="KW-0539">Nucleus</keyword>
<organism evidence="11 12">
    <name type="scientific">Ectocarpus siliculosus</name>
    <name type="common">Brown alga</name>
    <name type="synonym">Conferva siliculosa</name>
    <dbReference type="NCBI Taxonomy" id="2880"/>
    <lineage>
        <taxon>Eukaryota</taxon>
        <taxon>Sar</taxon>
        <taxon>Stramenopiles</taxon>
        <taxon>Ochrophyta</taxon>
        <taxon>PX clade</taxon>
        <taxon>Phaeophyceae</taxon>
        <taxon>Ectocarpales</taxon>
        <taxon>Ectocarpaceae</taxon>
        <taxon>Ectocarpus</taxon>
    </lineage>
</organism>
<dbReference type="PANTHER" id="PTHR20383">
    <property type="entry name" value="RNA POLYMERASE II SUBUNIT A C-TERMINAL DOMAIN PHOSPHATASE"/>
    <property type="match status" value="1"/>
</dbReference>
<evidence type="ECO:0000256" key="5">
    <source>
        <dbReference type="ARBA" id="ARBA00022801"/>
    </source>
</evidence>
<evidence type="ECO:0000313" key="12">
    <source>
        <dbReference type="Proteomes" id="UP000002630"/>
    </source>
</evidence>
<keyword evidence="5" id="KW-0378">Hydrolase</keyword>
<keyword evidence="4" id="KW-0507">mRNA processing</keyword>
<dbReference type="Gene3D" id="3.40.50.2300">
    <property type="match status" value="2"/>
</dbReference>
<dbReference type="Pfam" id="PF04722">
    <property type="entry name" value="Ssu72"/>
    <property type="match status" value="1"/>
</dbReference>
<reference evidence="11 12" key="1">
    <citation type="journal article" date="2010" name="Nature">
        <title>The Ectocarpus genome and the independent evolution of multicellularity in brown algae.</title>
        <authorList>
            <person name="Cock J.M."/>
            <person name="Sterck L."/>
            <person name="Rouze P."/>
            <person name="Scornet D."/>
            <person name="Allen A.E."/>
            <person name="Amoutzias G."/>
            <person name="Anthouard V."/>
            <person name="Artiguenave F."/>
            <person name="Aury J.M."/>
            <person name="Badger J.H."/>
            <person name="Beszteri B."/>
            <person name="Billiau K."/>
            <person name="Bonnet E."/>
            <person name="Bothwell J.H."/>
            <person name="Bowler C."/>
            <person name="Boyen C."/>
            <person name="Brownlee C."/>
            <person name="Carrano C.J."/>
            <person name="Charrier B."/>
            <person name="Cho G.Y."/>
            <person name="Coelho S.M."/>
            <person name="Collen J."/>
            <person name="Corre E."/>
            <person name="Da Silva C."/>
            <person name="Delage L."/>
            <person name="Delaroque N."/>
            <person name="Dittami S.M."/>
            <person name="Doulbeau S."/>
            <person name="Elias M."/>
            <person name="Farnham G."/>
            <person name="Gachon C.M."/>
            <person name="Gschloessl B."/>
            <person name="Heesch S."/>
            <person name="Jabbari K."/>
            <person name="Jubin C."/>
            <person name="Kawai H."/>
            <person name="Kimura K."/>
            <person name="Kloareg B."/>
            <person name="Kupper F.C."/>
            <person name="Lang D."/>
            <person name="Le Bail A."/>
            <person name="Leblanc C."/>
            <person name="Lerouge P."/>
            <person name="Lohr M."/>
            <person name="Lopez P.J."/>
            <person name="Martens C."/>
            <person name="Maumus F."/>
            <person name="Michel G."/>
            <person name="Miranda-Saavedra D."/>
            <person name="Morales J."/>
            <person name="Moreau H."/>
            <person name="Motomura T."/>
            <person name="Nagasato C."/>
            <person name="Napoli C.A."/>
            <person name="Nelson D.R."/>
            <person name="Nyvall-Collen P."/>
            <person name="Peters A.F."/>
            <person name="Pommier C."/>
            <person name="Potin P."/>
            <person name="Poulain J."/>
            <person name="Quesneville H."/>
            <person name="Read B."/>
            <person name="Rensing S.A."/>
            <person name="Ritter A."/>
            <person name="Rousvoal S."/>
            <person name="Samanta M."/>
            <person name="Samson G."/>
            <person name="Schroeder D.C."/>
            <person name="Segurens B."/>
            <person name="Strittmatter M."/>
            <person name="Tonon T."/>
            <person name="Tregear J.W."/>
            <person name="Valentin K."/>
            <person name="von Dassow P."/>
            <person name="Yamagishi T."/>
            <person name="Van de Peer Y."/>
            <person name="Wincker P."/>
        </authorList>
    </citation>
    <scope>NUCLEOTIDE SEQUENCE [LARGE SCALE GENOMIC DNA]</scope>
    <source>
        <strain evidence="12">Ec32 / CCAP1310/4</strain>
    </source>
</reference>
<comment type="subcellular location">
    <subcellularLocation>
        <location evidence="1">Nucleus</location>
    </subcellularLocation>
</comment>
<dbReference type="InterPro" id="IPR036196">
    <property type="entry name" value="Ptyr_pPase_sf"/>
</dbReference>
<name>D8LTB5_ECTSI</name>
<comment type="similarity">
    <text evidence="2">Belongs to the SSU72 phosphatase family.</text>
</comment>
<accession>D8LTB5</accession>
<sequence length="410" mass="44201">MKRARDQSSTIVDTGNHHAVVGPARAAASPAVVPDGGARVSETTTSKPTLLPPPPPIQPFSDDSDDARPAGDALSSSSSSSSSSAGGSAAAEEGRRKRAKREPQQELEGWRAAANAILSAGVKEDGAGSRSSKGESSGSSRKSFAVVCSSNVNRSIMAEILLKEHDIRAQSYGTGREVRLPGKDSKSPQSFPFGTPYVEIRDFLARQNEALFRRNSVLGLLERNATTKRAPERWQSLDGEHVASFDVVVCFESRVFDLVVEGILTFLCSLGVNSRCCGGRCHWSSCRWSWCGSRCRRMFGLEWSGFGRGGQNVAGSARIRNFSVALGVCELAYVTLGVGVEMDLWRQPHMHDILRKILQRGPWPSLVPLPCDGASIDSPLNICTGTEVACRCRACRCVRTEKVHGCCMSI</sequence>
<comment type="catalytic activity">
    <reaction evidence="9">
        <text>O-phospho-L-threonyl-[protein] + H2O = L-threonyl-[protein] + phosphate</text>
        <dbReference type="Rhea" id="RHEA:47004"/>
        <dbReference type="Rhea" id="RHEA-COMP:11060"/>
        <dbReference type="Rhea" id="RHEA-COMP:11605"/>
        <dbReference type="ChEBI" id="CHEBI:15377"/>
        <dbReference type="ChEBI" id="CHEBI:30013"/>
        <dbReference type="ChEBI" id="CHEBI:43474"/>
        <dbReference type="ChEBI" id="CHEBI:61977"/>
        <dbReference type="EC" id="3.1.3.16"/>
    </reaction>
</comment>
<dbReference type="InterPro" id="IPR006811">
    <property type="entry name" value="RNA_pol_II_suA"/>
</dbReference>
<evidence type="ECO:0000313" key="11">
    <source>
        <dbReference type="EMBL" id="CBN77986.1"/>
    </source>
</evidence>
<dbReference type="EMBL" id="FN649751">
    <property type="protein sequence ID" value="CBN77986.1"/>
    <property type="molecule type" value="Genomic_DNA"/>
</dbReference>
<evidence type="ECO:0000256" key="7">
    <source>
        <dbReference type="ARBA" id="ARBA00023242"/>
    </source>
</evidence>
<dbReference type="STRING" id="2880.D8LTB5"/>
<feature type="compositionally biased region" description="Low complexity" evidence="10">
    <location>
        <begin position="128"/>
        <end position="143"/>
    </location>
</feature>
<feature type="compositionally biased region" description="Low complexity" evidence="10">
    <location>
        <begin position="75"/>
        <end position="91"/>
    </location>
</feature>
<dbReference type="Proteomes" id="UP000002630">
    <property type="component" value="Linkage Group LG26"/>
</dbReference>
<dbReference type="EC" id="3.1.3.16" evidence="3"/>
<dbReference type="AlphaFoldDB" id="D8LTB5"/>
<feature type="compositionally biased region" description="Low complexity" evidence="10">
    <location>
        <begin position="19"/>
        <end position="34"/>
    </location>
</feature>
<dbReference type="SUPFAM" id="SSF52788">
    <property type="entry name" value="Phosphotyrosine protein phosphatases I"/>
    <property type="match status" value="1"/>
</dbReference>
<evidence type="ECO:0000256" key="10">
    <source>
        <dbReference type="SAM" id="MobiDB-lite"/>
    </source>
</evidence>
<feature type="region of interest" description="Disordered" evidence="10">
    <location>
        <begin position="1"/>
        <end position="108"/>
    </location>
</feature>
<dbReference type="EMBL" id="FN649047">
    <property type="protein sequence ID" value="CBN77986.1"/>
    <property type="molecule type" value="Genomic_DNA"/>
</dbReference>
<evidence type="ECO:0000256" key="9">
    <source>
        <dbReference type="ARBA" id="ARBA00048336"/>
    </source>
</evidence>
<keyword evidence="12" id="KW-1185">Reference proteome</keyword>
<dbReference type="OrthoDB" id="57957at2759"/>
<dbReference type="eggNOG" id="KOG2424">
    <property type="taxonomic scope" value="Eukaryota"/>
</dbReference>
<comment type="catalytic activity">
    <reaction evidence="8">
        <text>O-phospho-L-seryl-[protein] + H2O = L-seryl-[protein] + phosphate</text>
        <dbReference type="Rhea" id="RHEA:20629"/>
        <dbReference type="Rhea" id="RHEA-COMP:9863"/>
        <dbReference type="Rhea" id="RHEA-COMP:11604"/>
        <dbReference type="ChEBI" id="CHEBI:15377"/>
        <dbReference type="ChEBI" id="CHEBI:29999"/>
        <dbReference type="ChEBI" id="CHEBI:43474"/>
        <dbReference type="ChEBI" id="CHEBI:83421"/>
        <dbReference type="EC" id="3.1.3.16"/>
    </reaction>
</comment>
<keyword evidence="6" id="KW-0904">Protein phosphatase</keyword>
<dbReference type="GO" id="GO:0005634">
    <property type="term" value="C:nucleus"/>
    <property type="evidence" value="ECO:0007669"/>
    <property type="project" value="UniProtKB-SubCell"/>
</dbReference>
<evidence type="ECO:0000256" key="3">
    <source>
        <dbReference type="ARBA" id="ARBA00013081"/>
    </source>
</evidence>
<evidence type="ECO:0000256" key="6">
    <source>
        <dbReference type="ARBA" id="ARBA00022912"/>
    </source>
</evidence>
<feature type="region of interest" description="Disordered" evidence="10">
    <location>
        <begin position="121"/>
        <end position="144"/>
    </location>
</feature>
<dbReference type="GO" id="GO:0004722">
    <property type="term" value="F:protein serine/threonine phosphatase activity"/>
    <property type="evidence" value="ECO:0007669"/>
    <property type="project" value="UniProtKB-EC"/>
</dbReference>
<evidence type="ECO:0000256" key="4">
    <source>
        <dbReference type="ARBA" id="ARBA00022664"/>
    </source>
</evidence>
<evidence type="ECO:0000256" key="1">
    <source>
        <dbReference type="ARBA" id="ARBA00004123"/>
    </source>
</evidence>
<dbReference type="GO" id="GO:0006397">
    <property type="term" value="P:mRNA processing"/>
    <property type="evidence" value="ECO:0007669"/>
    <property type="project" value="UniProtKB-KW"/>
</dbReference>
<protein>
    <recommendedName>
        <fullName evidence="3">protein-serine/threonine phosphatase</fullName>
        <ecNumber evidence="3">3.1.3.16</ecNumber>
    </recommendedName>
</protein>
<proteinExistence type="inferred from homology"/>
<evidence type="ECO:0000256" key="2">
    <source>
        <dbReference type="ARBA" id="ARBA00008978"/>
    </source>
</evidence>
<evidence type="ECO:0000256" key="8">
    <source>
        <dbReference type="ARBA" id="ARBA00047761"/>
    </source>
</evidence>
<gene>
    <name evidence="11" type="ORF">Esi_0081_0090</name>
</gene>